<dbReference type="SMART" id="SM00849">
    <property type="entry name" value="Lactamase_B"/>
    <property type="match status" value="1"/>
</dbReference>
<sequence>MPGEPSITFHGAAGGVTGSCFLVEHGGGSFLVDCGMFQGSKTVRELNWRPFPFDPSSIGTMLLTHAHIDHSGLIPKLVKAGFTGRVHCTRATADLLAYMLPDSGFIQEQDVRRLNFRNRLRGRGEVEPIYTREDAEASLDRLHGVDYGKWIEVQPGARARFWDAGHLLGSASIEVELTEAGRTTRILFSGDLGPEKKPFHDGPDGPEKMDWVVVESTYGGRQRPDVDDATRQAMLAEEVRKALALGGNLVIPAFAVERTQELLYDLDRLFDSGALPVTEVYLDSPLAVRITGVFEKYLPHVNQPGTPPPFRRGNLHLVESTEGSKRLNRLAGGAIIMAASGMCDAGRIRHHLKQNLWRRNATVLFVGYQAPGTLGRILQEGAKTVRIHGEEVQVHARIRTLDAYSGHADQTALLNWTRERMPVSRGIILTHGEESQRIALRDRLAEAGIDGTRILTPALDERIVLTGSGEPPVEMVAERLPGGHLPERDWHNSYAETVLALSQRLQTAPDDPTRADLLRRVRAALGLETA</sequence>
<keyword evidence="1" id="KW-0378">Hydrolase</keyword>
<organism evidence="4 5">
    <name type="scientific">Rhodospirillum centenum (strain ATCC 51521 / SW)</name>
    <dbReference type="NCBI Taxonomy" id="414684"/>
    <lineage>
        <taxon>Bacteria</taxon>
        <taxon>Pseudomonadati</taxon>
        <taxon>Pseudomonadota</taxon>
        <taxon>Alphaproteobacteria</taxon>
        <taxon>Rhodospirillales</taxon>
        <taxon>Rhodospirillaceae</taxon>
        <taxon>Rhodospirillum</taxon>
    </lineage>
</organism>
<dbReference type="PANTHER" id="PTHR11203">
    <property type="entry name" value="CLEAVAGE AND POLYADENYLATION SPECIFICITY FACTOR FAMILY MEMBER"/>
    <property type="match status" value="1"/>
</dbReference>
<dbReference type="SUPFAM" id="SSF56281">
    <property type="entry name" value="Metallo-hydrolase/oxidoreductase"/>
    <property type="match status" value="1"/>
</dbReference>
<reference evidence="4 5" key="1">
    <citation type="journal article" date="2010" name="BMC Genomics">
        <title>Metabolic flexibility revealed in the genome of the cyst-forming alpha-1 proteobacterium Rhodospirillum centenum.</title>
        <authorList>
            <person name="Lu Y.K."/>
            <person name="Marden J."/>
            <person name="Han M."/>
            <person name="Swingley W.D."/>
            <person name="Mastrian S.D."/>
            <person name="Chowdhury S.R."/>
            <person name="Hao J."/>
            <person name="Helmy T."/>
            <person name="Kim S."/>
            <person name="Kurdoglu A.A."/>
            <person name="Matthies H.J."/>
            <person name="Rollo D."/>
            <person name="Stothard P."/>
            <person name="Blankenship R.E."/>
            <person name="Bauer C.E."/>
            <person name="Touchman J.W."/>
        </authorList>
    </citation>
    <scope>NUCLEOTIDE SEQUENCE [LARGE SCALE GENOMIC DNA]</scope>
    <source>
        <strain evidence="5">ATCC 51521 / SW</strain>
    </source>
</reference>
<dbReference type="InterPro" id="IPR001279">
    <property type="entry name" value="Metallo-B-lactamas"/>
</dbReference>
<feature type="domain" description="Beta-Casp" evidence="3">
    <location>
        <begin position="259"/>
        <end position="378"/>
    </location>
</feature>
<dbReference type="AlphaFoldDB" id="B6IXY2"/>
<evidence type="ECO:0000256" key="1">
    <source>
        <dbReference type="ARBA" id="ARBA00022801"/>
    </source>
</evidence>
<dbReference type="STRING" id="414684.RC1_3813"/>
<dbReference type="InterPro" id="IPR022712">
    <property type="entry name" value="Beta_Casp"/>
</dbReference>
<protein>
    <submittedName>
        <fullName evidence="4">Metallo-beta-lactamase, putative</fullName>
    </submittedName>
</protein>
<dbReference type="Pfam" id="PF07521">
    <property type="entry name" value="RMMBL"/>
    <property type="match status" value="1"/>
</dbReference>
<dbReference type="CDD" id="cd16295">
    <property type="entry name" value="TTHA0252-CPSF-like_MBL-fold"/>
    <property type="match status" value="1"/>
</dbReference>
<gene>
    <name evidence="4" type="ordered locus">RC1_3813</name>
</gene>
<evidence type="ECO:0000259" key="3">
    <source>
        <dbReference type="SMART" id="SM01027"/>
    </source>
</evidence>
<feature type="domain" description="Metallo-beta-lactamase" evidence="2">
    <location>
        <begin position="17"/>
        <end position="247"/>
    </location>
</feature>
<dbReference type="PANTHER" id="PTHR11203:SF37">
    <property type="entry name" value="INTEGRATOR COMPLEX SUBUNIT 11"/>
    <property type="match status" value="1"/>
</dbReference>
<dbReference type="Pfam" id="PF00753">
    <property type="entry name" value="Lactamase_B"/>
    <property type="match status" value="1"/>
</dbReference>
<dbReference type="HOGENOM" id="CLU_009673_5_2_5"/>
<proteinExistence type="predicted"/>
<name>B6IXY2_RHOCS</name>
<dbReference type="Proteomes" id="UP000001591">
    <property type="component" value="Chromosome"/>
</dbReference>
<dbReference type="GO" id="GO:0004521">
    <property type="term" value="F:RNA endonuclease activity"/>
    <property type="evidence" value="ECO:0007669"/>
    <property type="project" value="TreeGrafter"/>
</dbReference>
<dbReference type="SMART" id="SM01027">
    <property type="entry name" value="Beta-Casp"/>
    <property type="match status" value="1"/>
</dbReference>
<dbReference type="GO" id="GO:0016787">
    <property type="term" value="F:hydrolase activity"/>
    <property type="evidence" value="ECO:0007669"/>
    <property type="project" value="UniProtKB-KW"/>
</dbReference>
<dbReference type="InterPro" id="IPR011108">
    <property type="entry name" value="RMMBL"/>
</dbReference>
<dbReference type="KEGG" id="rce:RC1_3813"/>
<evidence type="ECO:0000313" key="4">
    <source>
        <dbReference type="EMBL" id="ACJ01156.1"/>
    </source>
</evidence>
<dbReference type="Gene3D" id="3.60.15.10">
    <property type="entry name" value="Ribonuclease Z/Hydroxyacylglutathione hydrolase-like"/>
    <property type="match status" value="1"/>
</dbReference>
<dbReference type="EMBL" id="CP000613">
    <property type="protein sequence ID" value="ACJ01156.1"/>
    <property type="molecule type" value="Genomic_DNA"/>
</dbReference>
<dbReference type="InterPro" id="IPR036866">
    <property type="entry name" value="RibonucZ/Hydroxyglut_hydro"/>
</dbReference>
<dbReference type="Gene3D" id="3.40.50.10890">
    <property type="match status" value="1"/>
</dbReference>
<accession>B6IXY2</accession>
<dbReference type="InterPro" id="IPR050698">
    <property type="entry name" value="MBL"/>
</dbReference>
<keyword evidence="5" id="KW-1185">Reference proteome</keyword>
<dbReference type="Pfam" id="PF10996">
    <property type="entry name" value="Beta-Casp"/>
    <property type="match status" value="1"/>
</dbReference>
<evidence type="ECO:0000313" key="5">
    <source>
        <dbReference type="Proteomes" id="UP000001591"/>
    </source>
</evidence>
<evidence type="ECO:0000259" key="2">
    <source>
        <dbReference type="SMART" id="SM00849"/>
    </source>
</evidence>
<dbReference type="eggNOG" id="COG1236">
    <property type="taxonomic scope" value="Bacteria"/>
</dbReference>